<accession>A0A7G9Z2E3</accession>
<sequence length="370" mass="42361">MTAKKHLRASRVKNGYPFKDGKRDLLAFPNAMGLQEGVQEITRRVRLIKDDYKFVAVYGCCDSGKSYLIELLQEELGQFGFTISGYGGAPRASDFEAIFQLENDPLAAGRRFVYIFHCGWFRSPSDSEDNSKEDPHILAESVLGRRIHVSVLVSNPYDREFVRSDSSHQVPVEDYNLVISNPDAKKKHVLAKQRAELEAQMRGFEGREGIDGRFRTTDAKELYAELRTKLNVYLKVFETSGMREFVTLGHFGNVPEMDGLKELLKATEYVSEHYDPQVAKYMRRIRRFSAILISLTATNQNEIKDISEEIVMLLYSVDKTTRRSGIMALKTFANRGYILPKVEDKLRRLAEKDPEEKVRKEAAAALEYYE</sequence>
<proteinExistence type="predicted"/>
<reference evidence="1" key="1">
    <citation type="submission" date="2020-06" db="EMBL/GenBank/DDBJ databases">
        <title>Unique genomic features of the anaerobic methanotrophic archaea.</title>
        <authorList>
            <person name="Chadwick G.L."/>
            <person name="Skennerton C.T."/>
            <person name="Laso-Perez R."/>
            <person name="Leu A.O."/>
            <person name="Speth D.R."/>
            <person name="Yu H."/>
            <person name="Morgan-Lang C."/>
            <person name="Hatzenpichler R."/>
            <person name="Goudeau D."/>
            <person name="Malmstrom R."/>
            <person name="Brazelton W.J."/>
            <person name="Woyke T."/>
            <person name="Hallam S.J."/>
            <person name="Tyson G.W."/>
            <person name="Wegener G."/>
            <person name="Boetius A."/>
            <person name="Orphan V."/>
        </authorList>
    </citation>
    <scope>NUCLEOTIDE SEQUENCE</scope>
</reference>
<gene>
    <name evidence="1" type="ORF">IPKNHHKO_00001</name>
</gene>
<evidence type="ECO:0000313" key="1">
    <source>
        <dbReference type="EMBL" id="QNO54427.1"/>
    </source>
</evidence>
<dbReference type="AlphaFoldDB" id="A0A7G9Z2E3"/>
<protein>
    <submittedName>
        <fullName evidence="1">Uncharacterized protein</fullName>
    </submittedName>
</protein>
<organism evidence="1">
    <name type="scientific">Candidatus Methanophaga sp. ANME-1 ERB7</name>
    <dbReference type="NCBI Taxonomy" id="2759913"/>
    <lineage>
        <taxon>Archaea</taxon>
        <taxon>Methanobacteriati</taxon>
        <taxon>Methanobacteriota</taxon>
        <taxon>Stenosarchaea group</taxon>
        <taxon>Methanomicrobia</taxon>
        <taxon>Candidatus Methanophagales</taxon>
        <taxon>Candidatus Methanophagaceae</taxon>
        <taxon>Candidatus Methanophaga</taxon>
    </lineage>
</organism>
<name>A0A7G9Z2E3_9EURY</name>
<dbReference type="EMBL" id="MT631579">
    <property type="protein sequence ID" value="QNO54427.1"/>
    <property type="molecule type" value="Genomic_DNA"/>
</dbReference>